<protein>
    <recommendedName>
        <fullName evidence="3">Helix-turn-helix</fullName>
    </recommendedName>
</protein>
<name>A0ABW6HPF4_9FLAO</name>
<evidence type="ECO:0008006" key="3">
    <source>
        <dbReference type="Google" id="ProtNLM"/>
    </source>
</evidence>
<dbReference type="Proteomes" id="UP001600039">
    <property type="component" value="Unassembled WGS sequence"/>
</dbReference>
<keyword evidence="2" id="KW-1185">Reference proteome</keyword>
<organism evidence="1 2">
    <name type="scientific">Flavobacterium fructosi</name>
    <dbReference type="NCBI Taxonomy" id="3230416"/>
    <lineage>
        <taxon>Bacteria</taxon>
        <taxon>Pseudomonadati</taxon>
        <taxon>Bacteroidota</taxon>
        <taxon>Flavobacteriia</taxon>
        <taxon>Flavobacteriales</taxon>
        <taxon>Flavobacteriaceae</taxon>
        <taxon>Flavobacterium</taxon>
    </lineage>
</organism>
<dbReference type="EMBL" id="JBHZQA010000009">
    <property type="protein sequence ID" value="MFE3848927.1"/>
    <property type="molecule type" value="Genomic_DNA"/>
</dbReference>
<accession>A0ABW6HPF4</accession>
<dbReference type="RefSeq" id="WP_379858675.1">
    <property type="nucleotide sequence ID" value="NZ_JBHZQA010000009.1"/>
</dbReference>
<comment type="caution">
    <text evidence="1">The sequence shown here is derived from an EMBL/GenBank/DDBJ whole genome shotgun (WGS) entry which is preliminary data.</text>
</comment>
<evidence type="ECO:0000313" key="1">
    <source>
        <dbReference type="EMBL" id="MFE3848927.1"/>
    </source>
</evidence>
<sequence>MEHFTKAQRKKINKSALAEKHDCTATYITLVLKGERDNNTDLAKAILKDAKVMLEIFEPNQES</sequence>
<reference evidence="1 2" key="1">
    <citation type="submission" date="2024-06" db="EMBL/GenBank/DDBJ databases">
        <title>Flavobacterium spp. isolated from glacier.</title>
        <authorList>
            <person name="Han D."/>
        </authorList>
    </citation>
    <scope>NUCLEOTIDE SEQUENCE [LARGE SCALE GENOMIC DNA]</scope>
    <source>
        <strain evidence="1 2">LB3P45</strain>
    </source>
</reference>
<evidence type="ECO:0000313" key="2">
    <source>
        <dbReference type="Proteomes" id="UP001600039"/>
    </source>
</evidence>
<gene>
    <name evidence="1" type="ORF">ACFX5D_13225</name>
</gene>
<proteinExistence type="predicted"/>